<name>A0A5N6Z7B8_9EURO</name>
<keyword evidence="1" id="KW-1133">Transmembrane helix</keyword>
<keyword evidence="1" id="KW-0472">Membrane</keyword>
<gene>
    <name evidence="2" type="ORF">BDV28DRAFT_104579</name>
</gene>
<feature type="transmembrane region" description="Helical" evidence="1">
    <location>
        <begin position="35"/>
        <end position="55"/>
    </location>
</feature>
<proteinExistence type="predicted"/>
<protein>
    <submittedName>
        <fullName evidence="2">Uncharacterized protein</fullName>
    </submittedName>
</protein>
<dbReference type="EMBL" id="ML739094">
    <property type="protein sequence ID" value="KAE8353561.1"/>
    <property type="molecule type" value="Genomic_DNA"/>
</dbReference>
<reference evidence="3" key="1">
    <citation type="submission" date="2019-04" db="EMBL/GenBank/DDBJ databases">
        <title>Friends and foes A comparative genomics studyof 23 Aspergillus species from section Flavi.</title>
        <authorList>
            <consortium name="DOE Joint Genome Institute"/>
            <person name="Kjaerbolling I."/>
            <person name="Vesth T."/>
            <person name="Frisvad J.C."/>
            <person name="Nybo J.L."/>
            <person name="Theobald S."/>
            <person name="Kildgaard S."/>
            <person name="Isbrandt T."/>
            <person name="Kuo A."/>
            <person name="Sato A."/>
            <person name="Lyhne E.K."/>
            <person name="Kogle M.E."/>
            <person name="Wiebenga A."/>
            <person name="Kun R.S."/>
            <person name="Lubbers R.J."/>
            <person name="Makela M.R."/>
            <person name="Barry K."/>
            <person name="Chovatia M."/>
            <person name="Clum A."/>
            <person name="Daum C."/>
            <person name="Haridas S."/>
            <person name="He G."/>
            <person name="LaButti K."/>
            <person name="Lipzen A."/>
            <person name="Mondo S."/>
            <person name="Riley R."/>
            <person name="Salamov A."/>
            <person name="Simmons B.A."/>
            <person name="Magnuson J.K."/>
            <person name="Henrissat B."/>
            <person name="Mortensen U.H."/>
            <person name="Larsen T.O."/>
            <person name="Devries R.P."/>
            <person name="Grigoriev I.V."/>
            <person name="Machida M."/>
            <person name="Baker S.E."/>
            <person name="Andersen M.R."/>
        </authorList>
    </citation>
    <scope>NUCLEOTIDE SEQUENCE [LARGE SCALE GENOMIC DNA]</scope>
    <source>
        <strain evidence="3">CBS 553.77</strain>
    </source>
</reference>
<sequence length="65" mass="7527">MLHQLIPELGVQGTYISPPPPLVTFSKLVKPGSPLSFFPFFFFFSFLFFVVVFFFNDIHRRISPS</sequence>
<accession>A0A5N6Z7B8</accession>
<evidence type="ECO:0000313" key="3">
    <source>
        <dbReference type="Proteomes" id="UP000327118"/>
    </source>
</evidence>
<keyword evidence="1" id="KW-0812">Transmembrane</keyword>
<organism evidence="2 3">
    <name type="scientific">Aspergillus coremiiformis</name>
    <dbReference type="NCBI Taxonomy" id="138285"/>
    <lineage>
        <taxon>Eukaryota</taxon>
        <taxon>Fungi</taxon>
        <taxon>Dikarya</taxon>
        <taxon>Ascomycota</taxon>
        <taxon>Pezizomycotina</taxon>
        <taxon>Eurotiomycetes</taxon>
        <taxon>Eurotiomycetidae</taxon>
        <taxon>Eurotiales</taxon>
        <taxon>Aspergillaceae</taxon>
        <taxon>Aspergillus</taxon>
        <taxon>Aspergillus subgen. Circumdati</taxon>
    </lineage>
</organism>
<evidence type="ECO:0000313" key="2">
    <source>
        <dbReference type="EMBL" id="KAE8353561.1"/>
    </source>
</evidence>
<dbReference type="Proteomes" id="UP000327118">
    <property type="component" value="Unassembled WGS sequence"/>
</dbReference>
<evidence type="ECO:0000256" key="1">
    <source>
        <dbReference type="SAM" id="Phobius"/>
    </source>
</evidence>
<dbReference type="AlphaFoldDB" id="A0A5N6Z7B8"/>
<keyword evidence="3" id="KW-1185">Reference proteome</keyword>